<dbReference type="RefSeq" id="WP_047121288.1">
    <property type="nucleotide sequence ID" value="NZ_LN831788.1"/>
</dbReference>
<dbReference type="EMBL" id="LN831788">
    <property type="protein sequence ID" value="CQR59258.1"/>
    <property type="molecule type" value="Genomic_DNA"/>
</dbReference>
<protein>
    <submittedName>
        <fullName evidence="1">Sle1_091 protein</fullName>
    </submittedName>
</protein>
<gene>
    <name evidence="1" type="ORF">sle1_091</name>
</gene>
<dbReference type="Proteomes" id="UP000035016">
    <property type="component" value="Plasmid pSLE1"/>
</dbReference>
<reference evidence="2" key="1">
    <citation type="submission" date="2015-02" db="EMBL/GenBank/DDBJ databases">
        <authorList>
            <person name="Gomez-Escribano P.J."/>
        </authorList>
    </citation>
    <scope>NUCLEOTIDE SEQUENCE [LARGE SCALE GENOMIC DNA]</scope>
    <source>
        <strain evidence="2">C34 (DSM 42122 / NRRL B-24963)</strain>
        <plasmid evidence="2">pSLE1</plasmid>
    </source>
</reference>
<organism evidence="1 2">
    <name type="scientific">Streptomyces leeuwenhoekii</name>
    <dbReference type="NCBI Taxonomy" id="1437453"/>
    <lineage>
        <taxon>Bacteria</taxon>
        <taxon>Bacillati</taxon>
        <taxon>Actinomycetota</taxon>
        <taxon>Actinomycetes</taxon>
        <taxon>Kitasatosporales</taxon>
        <taxon>Streptomycetaceae</taxon>
        <taxon>Streptomyces</taxon>
    </lineage>
</organism>
<proteinExistence type="predicted"/>
<dbReference type="KEGG" id="sle:sle1_091"/>
<dbReference type="PATRIC" id="fig|1437453.6.peg.7217"/>
<name>A0A0F7VMG0_STRLW</name>
<accession>A0A0F7VMG0</accession>
<sequence length="130" mass="14167">MTDYRESQVDAALNEYFAKRQAARADRVHAFLNSLTDRERALFQDAAVMGYVRGSMHPQGEQIPLNAAILADIVNACFAFPDLYPAVATIERCPTFPDGCPNLRAVPADPPRHSGGVRCGCADDPEGDTQ</sequence>
<evidence type="ECO:0000313" key="1">
    <source>
        <dbReference type="EMBL" id="CQR59258.1"/>
    </source>
</evidence>
<geneLocation type="plasmid" evidence="1 2">
    <name>pSLE1</name>
</geneLocation>
<dbReference type="AlphaFoldDB" id="A0A0F7VMG0"/>
<keyword evidence="1" id="KW-0614">Plasmid</keyword>
<evidence type="ECO:0000313" key="2">
    <source>
        <dbReference type="Proteomes" id="UP000035016"/>
    </source>
</evidence>